<evidence type="ECO:0000313" key="1">
    <source>
        <dbReference type="EMBL" id="KKL90449.1"/>
    </source>
</evidence>
<dbReference type="SUPFAM" id="SSF56784">
    <property type="entry name" value="HAD-like"/>
    <property type="match status" value="1"/>
</dbReference>
<reference evidence="1" key="1">
    <citation type="journal article" date="2015" name="Nature">
        <title>Complex archaea that bridge the gap between prokaryotes and eukaryotes.</title>
        <authorList>
            <person name="Spang A."/>
            <person name="Saw J.H."/>
            <person name="Jorgensen S.L."/>
            <person name="Zaremba-Niedzwiedzka K."/>
            <person name="Martijn J."/>
            <person name="Lind A.E."/>
            <person name="van Eijk R."/>
            <person name="Schleper C."/>
            <person name="Guy L."/>
            <person name="Ettema T.J."/>
        </authorList>
    </citation>
    <scope>NUCLEOTIDE SEQUENCE</scope>
</reference>
<dbReference type="EMBL" id="LAZR01020003">
    <property type="protein sequence ID" value="KKL90449.1"/>
    <property type="molecule type" value="Genomic_DNA"/>
</dbReference>
<organism evidence="1">
    <name type="scientific">marine sediment metagenome</name>
    <dbReference type="NCBI Taxonomy" id="412755"/>
    <lineage>
        <taxon>unclassified sequences</taxon>
        <taxon>metagenomes</taxon>
        <taxon>ecological metagenomes</taxon>
    </lineage>
</organism>
<dbReference type="AlphaFoldDB" id="A0A0F9FVH5"/>
<sequence>MLEDLWRRQLAFTQLLLSTVDRPLEQLTEDDRIRLTKEYIEYLHAELVEVLNNVPWKKHRYLGAADRDNLLEELVDCQKFLWGLMIIWNINPKELGRAFNRKSDVVDQRFKQEHLLPKQVANNKVVIVDIDDVVADWERGFETWVDQLGENFKPEDYAKHIDPGLRERLKNRIHSSGGMLELPLMFGSNNAIDMLQKEGYTIVWLTARPVGKHPRLIADTVAWLKKNNLPTEYIYWSDLNKHLFVVQKFPTAAALFDDHCDTIAHAKEFGIRAYVVEDGDFLTKVDLFLQEFSNGVEEGGDTLEQGEEGASDTLE</sequence>
<dbReference type="Gene3D" id="3.40.50.1000">
    <property type="entry name" value="HAD superfamily/HAD-like"/>
    <property type="match status" value="1"/>
</dbReference>
<dbReference type="InterPro" id="IPR036412">
    <property type="entry name" value="HAD-like_sf"/>
</dbReference>
<gene>
    <name evidence="1" type="ORF">LCGC14_1904560</name>
</gene>
<comment type="caution">
    <text evidence="1">The sequence shown here is derived from an EMBL/GenBank/DDBJ whole genome shotgun (WGS) entry which is preliminary data.</text>
</comment>
<dbReference type="SUPFAM" id="SSF101386">
    <property type="entry name" value="all-alpha NTP pyrophosphatases"/>
    <property type="match status" value="1"/>
</dbReference>
<proteinExistence type="predicted"/>
<protein>
    <submittedName>
        <fullName evidence="1">Uncharacterized protein</fullName>
    </submittedName>
</protein>
<dbReference type="InterPro" id="IPR023214">
    <property type="entry name" value="HAD_sf"/>
</dbReference>
<dbReference type="Gene3D" id="1.10.4010.10">
    <property type="entry name" value="Type II deoxyuridine triphosphatase"/>
    <property type="match status" value="1"/>
</dbReference>
<name>A0A0F9FVH5_9ZZZZ</name>
<accession>A0A0F9FVH5</accession>